<feature type="transmembrane region" description="Helical" evidence="9">
    <location>
        <begin position="56"/>
        <end position="72"/>
    </location>
</feature>
<keyword evidence="3 9" id="KW-0812">Transmembrane</keyword>
<evidence type="ECO:0000256" key="8">
    <source>
        <dbReference type="ARBA" id="ARBA00049560"/>
    </source>
</evidence>
<evidence type="ECO:0000256" key="5">
    <source>
        <dbReference type="ARBA" id="ARBA00023136"/>
    </source>
</evidence>
<evidence type="ECO:0000256" key="7">
    <source>
        <dbReference type="ARBA" id="ARBA00049458"/>
    </source>
</evidence>
<evidence type="ECO:0000256" key="3">
    <source>
        <dbReference type="ARBA" id="ARBA00022692"/>
    </source>
</evidence>
<feature type="transmembrane region" description="Helical" evidence="9">
    <location>
        <begin position="12"/>
        <end position="44"/>
    </location>
</feature>
<comment type="subcellular location">
    <subcellularLocation>
        <location evidence="1">Membrane</location>
        <topology evidence="1">Multi-pass membrane protein</topology>
    </subcellularLocation>
</comment>
<keyword evidence="4 9" id="KW-1133">Transmembrane helix</keyword>
<feature type="transmembrane region" description="Helical" evidence="9">
    <location>
        <begin position="108"/>
        <end position="126"/>
    </location>
</feature>
<evidence type="ECO:0000256" key="1">
    <source>
        <dbReference type="ARBA" id="ARBA00004141"/>
    </source>
</evidence>
<feature type="transmembrane region" description="Helical" evidence="9">
    <location>
        <begin position="156"/>
        <end position="177"/>
    </location>
</feature>
<feature type="transmembrane region" description="Helical" evidence="9">
    <location>
        <begin position="84"/>
        <end position="102"/>
    </location>
</feature>
<reference evidence="11" key="1">
    <citation type="journal article" date="2014" name="PLoS ONE">
        <title>Transcriptome-Based Identification of ABC Transporters in the Western Tarnished Plant Bug Lygus hesperus.</title>
        <authorList>
            <person name="Hull J.J."/>
            <person name="Chaney K."/>
            <person name="Geib S.M."/>
            <person name="Fabrick J.A."/>
            <person name="Brent C.S."/>
            <person name="Walsh D."/>
            <person name="Lavine L.C."/>
        </authorList>
    </citation>
    <scope>NUCLEOTIDE SEQUENCE</scope>
</reference>
<dbReference type="GO" id="GO:0016020">
    <property type="term" value="C:membrane"/>
    <property type="evidence" value="ECO:0007669"/>
    <property type="project" value="UniProtKB-SubCell"/>
</dbReference>
<name>A0A0A9WQ47_LYGHE</name>
<evidence type="ECO:0000313" key="10">
    <source>
        <dbReference type="EMBL" id="JAG10565.1"/>
    </source>
</evidence>
<feature type="transmembrane region" description="Helical" evidence="9">
    <location>
        <begin position="189"/>
        <end position="210"/>
    </location>
</feature>
<evidence type="ECO:0000256" key="4">
    <source>
        <dbReference type="ARBA" id="ARBA00022989"/>
    </source>
</evidence>
<dbReference type="PANTHER" id="PTHR31885">
    <property type="entry name" value="GH04784P"/>
    <property type="match status" value="1"/>
</dbReference>
<keyword evidence="5 9" id="KW-0472">Membrane</keyword>
<comment type="catalytic activity">
    <reaction evidence="7">
        <text>a 1-O-(1Z-alkenyl)-sn-glycero-3-phosphoethanolamine + H2O = a 2,3-saturated aldehyde + sn-glycero-3-phosphoethanolamine</text>
        <dbReference type="Rhea" id="RHEA:16905"/>
        <dbReference type="ChEBI" id="CHEBI:15377"/>
        <dbReference type="ChEBI" id="CHEBI:73359"/>
        <dbReference type="ChEBI" id="CHEBI:77288"/>
        <dbReference type="ChEBI" id="CHEBI:143890"/>
        <dbReference type="EC" id="3.3.2.2"/>
    </reaction>
</comment>
<dbReference type="Pfam" id="PF07947">
    <property type="entry name" value="YhhN"/>
    <property type="match status" value="1"/>
</dbReference>
<dbReference type="PANTHER" id="PTHR31885:SF6">
    <property type="entry name" value="GH04784P"/>
    <property type="match status" value="1"/>
</dbReference>
<dbReference type="EMBL" id="GBHO01033037">
    <property type="protein sequence ID" value="JAG10567.1"/>
    <property type="molecule type" value="Transcribed_RNA"/>
</dbReference>
<feature type="transmembrane region" description="Helical" evidence="9">
    <location>
        <begin position="133"/>
        <end position="150"/>
    </location>
</feature>
<evidence type="ECO:0000256" key="6">
    <source>
        <dbReference type="ARBA" id="ARBA00035673"/>
    </source>
</evidence>
<evidence type="ECO:0000256" key="9">
    <source>
        <dbReference type="SAM" id="Phobius"/>
    </source>
</evidence>
<dbReference type="InterPro" id="IPR012506">
    <property type="entry name" value="TMEM86B-like"/>
</dbReference>
<accession>A0A0A9WQ47</accession>
<reference evidence="11" key="2">
    <citation type="submission" date="2014-07" db="EMBL/GenBank/DDBJ databases">
        <authorList>
            <person name="Hull J."/>
        </authorList>
    </citation>
    <scope>NUCLEOTIDE SEQUENCE</scope>
</reference>
<gene>
    <name evidence="11" type="primary">TMEM86A_1</name>
    <name evidence="10" type="synonym">TMEM86A_0</name>
    <name evidence="11" type="ORF">CM83_30460</name>
    <name evidence="10" type="ORF">CM83_30461</name>
</gene>
<proteinExistence type="inferred from homology"/>
<feature type="transmembrane region" description="Helical" evidence="9">
    <location>
        <begin position="222"/>
        <end position="240"/>
    </location>
</feature>
<comment type="catalytic activity">
    <reaction evidence="8">
        <text>a 1-O-(1Z-alkenyl)-sn-glycero-3-phosphocholine + H2O = a 2,3-saturated aldehyde + sn-glycerol 3-phosphocholine</text>
        <dbReference type="Rhea" id="RHEA:22544"/>
        <dbReference type="ChEBI" id="CHEBI:15377"/>
        <dbReference type="ChEBI" id="CHEBI:16870"/>
        <dbReference type="ChEBI" id="CHEBI:73359"/>
        <dbReference type="ChEBI" id="CHEBI:77287"/>
        <dbReference type="EC" id="3.3.2.2"/>
    </reaction>
</comment>
<evidence type="ECO:0000313" key="11">
    <source>
        <dbReference type="EMBL" id="JAG10567.1"/>
    </source>
</evidence>
<dbReference type="GO" id="GO:0047408">
    <property type="term" value="F:alkenylglycerophosphocholine hydrolase activity"/>
    <property type="evidence" value="ECO:0007669"/>
    <property type="project" value="UniProtKB-EC"/>
</dbReference>
<protein>
    <recommendedName>
        <fullName evidence="6">lysoplasmalogenase</fullName>
        <ecNumber evidence="6">3.3.2.2</ecNumber>
    </recommendedName>
</protein>
<organism evidence="11">
    <name type="scientific">Lygus hesperus</name>
    <name type="common">Western plant bug</name>
    <dbReference type="NCBI Taxonomy" id="30085"/>
    <lineage>
        <taxon>Eukaryota</taxon>
        <taxon>Metazoa</taxon>
        <taxon>Ecdysozoa</taxon>
        <taxon>Arthropoda</taxon>
        <taxon>Hexapoda</taxon>
        <taxon>Insecta</taxon>
        <taxon>Pterygota</taxon>
        <taxon>Neoptera</taxon>
        <taxon>Paraneoptera</taxon>
        <taxon>Hemiptera</taxon>
        <taxon>Heteroptera</taxon>
        <taxon>Panheteroptera</taxon>
        <taxon>Cimicomorpha</taxon>
        <taxon>Miridae</taxon>
        <taxon>Mirini</taxon>
        <taxon>Lygus</taxon>
    </lineage>
</organism>
<evidence type="ECO:0000256" key="2">
    <source>
        <dbReference type="ARBA" id="ARBA00007375"/>
    </source>
</evidence>
<comment type="similarity">
    <text evidence="2">Belongs to the TMEM86 family.</text>
</comment>
<dbReference type="EMBL" id="GBHO01033039">
    <property type="protein sequence ID" value="JAG10565.1"/>
    <property type="molecule type" value="Transcribed_RNA"/>
</dbReference>
<dbReference type="EC" id="3.3.2.2" evidence="6"/>
<sequence>MDSYNSIIKQCIAILGLATLVCPVSIKMIAILIFTITAIIYFVLSHTCTLPLFGKMFVKCAPIFCLMWFVLLHKSSDKIRQNRSSKKIFLGLLFSSVGDVLLTLDHMFVQGMVAFGIAHLFYISALGFDDLKVRYGIVVYTLCALITPSLLPSSDHLLRCCIPFYSFLLSTMGWRSLTKLYYKGTTNWNRLLVGIGGVLWMVSDATLAYNKFNHPFLHANDIVMTTYYVGQLGIASSVMLEN</sequence>
<dbReference type="AlphaFoldDB" id="A0A0A9WQ47"/>